<dbReference type="GO" id="GO:0008270">
    <property type="term" value="F:zinc ion binding"/>
    <property type="evidence" value="ECO:0007669"/>
    <property type="project" value="UniProtKB-KW"/>
</dbReference>
<keyword evidence="2 4" id="KW-0863">Zinc-finger</keyword>
<dbReference type="InterPro" id="IPR055936">
    <property type="entry name" value="DUF7514"/>
</dbReference>
<evidence type="ECO:0000256" key="3">
    <source>
        <dbReference type="ARBA" id="ARBA00022833"/>
    </source>
</evidence>
<evidence type="ECO:0000256" key="2">
    <source>
        <dbReference type="ARBA" id="ARBA00022771"/>
    </source>
</evidence>
<dbReference type="AlphaFoldDB" id="A0A1L7XUF3"/>
<sequence>MLNFICDGCRQQIPPQKARIHCQTCLDYDSCTNCYVLGQFSGNHTAQHPLTLVRNSGVSGQLHPSPQSDLVPSSGNGQRGVGPQPAGNAPLQRQQNNRQPPSYAPKASNPPNGQNGPWTPLFNPDSSPAPIFVAMMQQIFSYLDPSLTGSLTPEAYSPFMEAQGYSAQQNIFEYILRERPRNQPQSGGLRSTFSSLLSENLGGPTNPMPLLILRGFINGGAMDILANTSQGWAYLNRALRSYQIPIRREKGDVQREIIPMVTPPHIQALMQQIQQNALRHANNQLQTAR</sequence>
<dbReference type="Pfam" id="PF24355">
    <property type="entry name" value="DUF7514"/>
    <property type="match status" value="1"/>
</dbReference>
<evidence type="ECO:0000256" key="1">
    <source>
        <dbReference type="ARBA" id="ARBA00022723"/>
    </source>
</evidence>
<dbReference type="InterPro" id="IPR043145">
    <property type="entry name" value="Znf_ZZ_sf"/>
</dbReference>
<name>A0A1L7XUF3_9HELO</name>
<reference evidence="7 8" key="1">
    <citation type="submission" date="2016-03" db="EMBL/GenBank/DDBJ databases">
        <authorList>
            <person name="Ploux O."/>
        </authorList>
    </citation>
    <scope>NUCLEOTIDE SEQUENCE [LARGE SCALE GENOMIC DNA]</scope>
    <source>
        <strain evidence="7 8">UAMH 11012</strain>
    </source>
</reference>
<feature type="domain" description="ZZ-type" evidence="6">
    <location>
        <begin position="1"/>
        <end position="58"/>
    </location>
</feature>
<dbReference type="Gene3D" id="3.30.60.90">
    <property type="match status" value="1"/>
</dbReference>
<keyword evidence="3" id="KW-0862">Zinc</keyword>
<evidence type="ECO:0000256" key="5">
    <source>
        <dbReference type="SAM" id="MobiDB-lite"/>
    </source>
</evidence>
<keyword evidence="1" id="KW-0479">Metal-binding</keyword>
<dbReference type="Proteomes" id="UP000184330">
    <property type="component" value="Unassembled WGS sequence"/>
</dbReference>
<feature type="region of interest" description="Disordered" evidence="5">
    <location>
        <begin position="56"/>
        <end position="123"/>
    </location>
</feature>
<accession>A0A1L7XUF3</accession>
<evidence type="ECO:0000256" key="4">
    <source>
        <dbReference type="PROSITE-ProRule" id="PRU00228"/>
    </source>
</evidence>
<keyword evidence="8" id="KW-1185">Reference proteome</keyword>
<feature type="compositionally biased region" description="Low complexity" evidence="5">
    <location>
        <begin position="92"/>
        <end position="101"/>
    </location>
</feature>
<dbReference type="CDD" id="cd02249">
    <property type="entry name" value="ZZ"/>
    <property type="match status" value="1"/>
</dbReference>
<feature type="compositionally biased region" description="Polar residues" evidence="5">
    <location>
        <begin position="56"/>
        <end position="76"/>
    </location>
</feature>
<organism evidence="7 8">
    <name type="scientific">Phialocephala subalpina</name>
    <dbReference type="NCBI Taxonomy" id="576137"/>
    <lineage>
        <taxon>Eukaryota</taxon>
        <taxon>Fungi</taxon>
        <taxon>Dikarya</taxon>
        <taxon>Ascomycota</taxon>
        <taxon>Pezizomycotina</taxon>
        <taxon>Leotiomycetes</taxon>
        <taxon>Helotiales</taxon>
        <taxon>Mollisiaceae</taxon>
        <taxon>Phialocephala</taxon>
        <taxon>Phialocephala fortinii species complex</taxon>
    </lineage>
</organism>
<dbReference type="SUPFAM" id="SSF57850">
    <property type="entry name" value="RING/U-box"/>
    <property type="match status" value="1"/>
</dbReference>
<dbReference type="STRING" id="576137.A0A1L7XUF3"/>
<dbReference type="PROSITE" id="PS50135">
    <property type="entry name" value="ZF_ZZ_2"/>
    <property type="match status" value="1"/>
</dbReference>
<dbReference type="InterPro" id="IPR000433">
    <property type="entry name" value="Znf_ZZ"/>
</dbReference>
<gene>
    <name evidence="7" type="ORF">PAC_18545</name>
</gene>
<dbReference type="Pfam" id="PF00569">
    <property type="entry name" value="ZZ"/>
    <property type="match status" value="1"/>
</dbReference>
<dbReference type="EMBL" id="FJOG01000058">
    <property type="protein sequence ID" value="CZR68646.1"/>
    <property type="molecule type" value="Genomic_DNA"/>
</dbReference>
<proteinExistence type="predicted"/>
<evidence type="ECO:0000313" key="7">
    <source>
        <dbReference type="EMBL" id="CZR68646.1"/>
    </source>
</evidence>
<evidence type="ECO:0000259" key="6">
    <source>
        <dbReference type="PROSITE" id="PS50135"/>
    </source>
</evidence>
<dbReference type="OrthoDB" id="7873042at2759"/>
<evidence type="ECO:0000313" key="8">
    <source>
        <dbReference type="Proteomes" id="UP000184330"/>
    </source>
</evidence>
<protein>
    <recommendedName>
        <fullName evidence="6">ZZ-type domain-containing protein</fullName>
    </recommendedName>
</protein>